<organism evidence="2 3">
    <name type="scientific">Exophiala mesophila</name>
    <name type="common">Black yeast-like fungus</name>
    <dbReference type="NCBI Taxonomy" id="212818"/>
    <lineage>
        <taxon>Eukaryota</taxon>
        <taxon>Fungi</taxon>
        <taxon>Dikarya</taxon>
        <taxon>Ascomycota</taxon>
        <taxon>Pezizomycotina</taxon>
        <taxon>Eurotiomycetes</taxon>
        <taxon>Chaetothyriomycetidae</taxon>
        <taxon>Chaetothyriales</taxon>
        <taxon>Herpotrichiellaceae</taxon>
        <taxon>Exophiala</taxon>
    </lineage>
</organism>
<gene>
    <name evidence="2" type="ORF">B0A52_07046</name>
</gene>
<dbReference type="EMBL" id="NAJM01000036">
    <property type="protein sequence ID" value="RVX68619.1"/>
    <property type="molecule type" value="Genomic_DNA"/>
</dbReference>
<dbReference type="Proteomes" id="UP000288859">
    <property type="component" value="Unassembled WGS sequence"/>
</dbReference>
<reference evidence="2 3" key="1">
    <citation type="submission" date="2017-03" db="EMBL/GenBank/DDBJ databases">
        <title>Genomes of endolithic fungi from Antarctica.</title>
        <authorList>
            <person name="Coleine C."/>
            <person name="Masonjones S."/>
            <person name="Stajich J.E."/>
        </authorList>
    </citation>
    <scope>NUCLEOTIDE SEQUENCE [LARGE SCALE GENOMIC DNA]</scope>
    <source>
        <strain evidence="2 3">CCFEE 6314</strain>
    </source>
</reference>
<dbReference type="OrthoDB" id="10322311at2759"/>
<feature type="region of interest" description="Disordered" evidence="1">
    <location>
        <begin position="39"/>
        <end position="129"/>
    </location>
</feature>
<dbReference type="AlphaFoldDB" id="A0A438MZJ5"/>
<evidence type="ECO:0000313" key="3">
    <source>
        <dbReference type="Proteomes" id="UP000288859"/>
    </source>
</evidence>
<protein>
    <submittedName>
        <fullName evidence="2">Uncharacterized protein</fullName>
    </submittedName>
</protein>
<sequence>MDPPHNFQSTVESGSGNSTPRTAHKRDLLNSWANTATERATYSGSQGRFNVSEHGREPMQTSQLWGWATEPRASTHPPNTATSTGSFPDDSETRGSQGFDLGRGKPHQPQQLGTTYQPQDRMQQGWPGNSYYGNDHIGATTGLVPTYAGLPNSGYSSYGNIRVVQPYGYILAPNMHAGGWQSQNGVASESVLKETIYGDGFDSAPDADQNNRGGNTIRDLGQEEPTGVTEGENTVISVKKAEEVRKIAVAWIKMVDYIAKDKKFSPHDALVKEESEKMRQALRDGWADKDGDKTMSAKVATSFTAKQSRLNRHARLEHLWQQMSLMVDELAILINMILSDNPPDKMMAFPFLARHMASRNSDKVNVNLSGADLELFNQTHSADKLMLTRAIQSILDEYLSL</sequence>
<name>A0A438MZJ5_EXOME</name>
<feature type="compositionally biased region" description="Polar residues" evidence="1">
    <location>
        <begin position="39"/>
        <end position="49"/>
    </location>
</feature>
<evidence type="ECO:0000256" key="1">
    <source>
        <dbReference type="SAM" id="MobiDB-lite"/>
    </source>
</evidence>
<comment type="caution">
    <text evidence="2">The sequence shown here is derived from an EMBL/GenBank/DDBJ whole genome shotgun (WGS) entry which is preliminary data.</text>
</comment>
<proteinExistence type="predicted"/>
<dbReference type="VEuPathDB" id="FungiDB:PV10_07008"/>
<accession>A0A438MZJ5</accession>
<feature type="compositionally biased region" description="Polar residues" evidence="1">
    <location>
        <begin position="1"/>
        <end position="21"/>
    </location>
</feature>
<feature type="compositionally biased region" description="Polar residues" evidence="1">
    <location>
        <begin position="76"/>
        <end position="86"/>
    </location>
</feature>
<feature type="region of interest" description="Disordered" evidence="1">
    <location>
        <begin position="201"/>
        <end position="230"/>
    </location>
</feature>
<evidence type="ECO:0000313" key="2">
    <source>
        <dbReference type="EMBL" id="RVX68619.1"/>
    </source>
</evidence>
<feature type="region of interest" description="Disordered" evidence="1">
    <location>
        <begin position="1"/>
        <end position="25"/>
    </location>
</feature>
<feature type="compositionally biased region" description="Polar residues" evidence="1">
    <location>
        <begin position="108"/>
        <end position="122"/>
    </location>
</feature>